<dbReference type="Proteomes" id="UP001056535">
    <property type="component" value="Chromosome"/>
</dbReference>
<evidence type="ECO:0008006" key="3">
    <source>
        <dbReference type="Google" id="ProtNLM"/>
    </source>
</evidence>
<dbReference type="EMBL" id="CP099490">
    <property type="protein sequence ID" value="USQ75659.1"/>
    <property type="molecule type" value="Genomic_DNA"/>
</dbReference>
<organism evidence="1 2">
    <name type="scientific">Ornithinimicrobium cryptoxanthini</name>
    <dbReference type="NCBI Taxonomy" id="2934161"/>
    <lineage>
        <taxon>Bacteria</taxon>
        <taxon>Bacillati</taxon>
        <taxon>Actinomycetota</taxon>
        <taxon>Actinomycetes</taxon>
        <taxon>Micrococcales</taxon>
        <taxon>Ornithinimicrobiaceae</taxon>
        <taxon>Ornithinimicrobium</taxon>
    </lineage>
</organism>
<accession>A0ABY4YG66</accession>
<name>A0ABY4YG66_9MICO</name>
<evidence type="ECO:0000313" key="2">
    <source>
        <dbReference type="Proteomes" id="UP001056535"/>
    </source>
</evidence>
<evidence type="ECO:0000313" key="1">
    <source>
        <dbReference type="EMBL" id="USQ75659.1"/>
    </source>
</evidence>
<proteinExistence type="predicted"/>
<reference evidence="1" key="1">
    <citation type="submission" date="2022-06" db="EMBL/GenBank/DDBJ databases">
        <title>Ornithinimicrobium JY.X270.</title>
        <authorList>
            <person name="Huang Y."/>
        </authorList>
    </citation>
    <scope>NUCLEOTIDE SEQUENCE</scope>
    <source>
        <strain evidence="1">JY.X270</strain>
    </source>
</reference>
<protein>
    <recommendedName>
        <fullName evidence="3">Lipoprotein</fullName>
    </recommendedName>
</protein>
<keyword evidence="2" id="KW-1185">Reference proteome</keyword>
<gene>
    <name evidence="1" type="ORF">NF557_13715</name>
</gene>
<dbReference type="RefSeq" id="WP_252620087.1">
    <property type="nucleotide sequence ID" value="NZ_CP099490.1"/>
</dbReference>
<sequence>MAPATNSRPAAYCDPLQPALIIEDLPTRLPRTAVLLAASLALAACGNSDQSPGAAAPPVAQETPLVVAAADCGDVGEIADEGHTLFFDTEGEEDTTGDSPFDVACVLLALDTPSAVIRHMDTTRALDGTQTDEWGDLHARWTYHPNVGMNLTITVRD</sequence>